<proteinExistence type="predicted"/>
<dbReference type="SMART" id="SM00109">
    <property type="entry name" value="C1"/>
    <property type="match status" value="1"/>
</dbReference>
<evidence type="ECO:0000256" key="3">
    <source>
        <dbReference type="ARBA" id="ARBA00022833"/>
    </source>
</evidence>
<dbReference type="SUPFAM" id="SSF50044">
    <property type="entry name" value="SH3-domain"/>
    <property type="match status" value="2"/>
</dbReference>
<feature type="compositionally biased region" description="Polar residues" evidence="5">
    <location>
        <begin position="1"/>
        <end position="14"/>
    </location>
</feature>
<dbReference type="Proteomes" id="UP000238274">
    <property type="component" value="Unassembled WGS sequence"/>
</dbReference>
<dbReference type="Gene3D" id="3.30.60.20">
    <property type="match status" value="1"/>
</dbReference>
<feature type="region of interest" description="Disordered" evidence="5">
    <location>
        <begin position="688"/>
        <end position="713"/>
    </location>
</feature>
<dbReference type="PANTHER" id="PTHR15735">
    <property type="entry name" value="FCH AND DOUBLE SH3 DOMAINS PROTEIN"/>
    <property type="match status" value="1"/>
</dbReference>
<reference evidence="9" key="3">
    <citation type="journal article" date="2018" name="Mol. Plant Microbe Interact.">
        <title>Genome sequence resources for the wheat stripe rust pathogen (Puccinia striiformis f. sp. tritici) and the barley stripe rust pathogen (Puccinia striiformis f. sp. hordei).</title>
        <authorList>
            <person name="Xia C."/>
            <person name="Wang M."/>
            <person name="Yin C."/>
            <person name="Cornejo O.E."/>
            <person name="Hulbert S.H."/>
            <person name="Chen X."/>
        </authorList>
    </citation>
    <scope>NUCLEOTIDE SEQUENCE [LARGE SCALE GENOMIC DNA]</scope>
    <source>
        <strain evidence="9">93TX-2</strain>
    </source>
</reference>
<dbReference type="SUPFAM" id="SSF103657">
    <property type="entry name" value="BAR/IMD domain-like"/>
    <property type="match status" value="2"/>
</dbReference>
<organism evidence="8 9">
    <name type="scientific">Puccinia striiformis</name>
    <dbReference type="NCBI Taxonomy" id="27350"/>
    <lineage>
        <taxon>Eukaryota</taxon>
        <taxon>Fungi</taxon>
        <taxon>Dikarya</taxon>
        <taxon>Basidiomycota</taxon>
        <taxon>Pucciniomycotina</taxon>
        <taxon>Pucciniomycetes</taxon>
        <taxon>Pucciniales</taxon>
        <taxon>Pucciniaceae</taxon>
        <taxon>Puccinia</taxon>
    </lineage>
</organism>
<dbReference type="Pfam" id="PF14604">
    <property type="entry name" value="SH3_9"/>
    <property type="match status" value="1"/>
</dbReference>
<feature type="domain" description="SH3" evidence="6">
    <location>
        <begin position="804"/>
        <end position="864"/>
    </location>
</feature>
<feature type="domain" description="SH3" evidence="6">
    <location>
        <begin position="715"/>
        <end position="777"/>
    </location>
</feature>
<dbReference type="OrthoDB" id="8783038at2759"/>
<dbReference type="Pfam" id="PF00130">
    <property type="entry name" value="C1_1"/>
    <property type="match status" value="1"/>
</dbReference>
<comment type="caution">
    <text evidence="8">The sequence shown here is derived from an EMBL/GenBank/DDBJ whole genome shotgun (WGS) entry which is preliminary data.</text>
</comment>
<dbReference type="Gene3D" id="1.20.1270.60">
    <property type="entry name" value="Arfaptin homology (AH) domain/BAR domain"/>
    <property type="match status" value="3"/>
</dbReference>
<dbReference type="Gene3D" id="6.10.140.470">
    <property type="match status" value="1"/>
</dbReference>
<evidence type="ECO:0000259" key="6">
    <source>
        <dbReference type="PROSITE" id="PS50002"/>
    </source>
</evidence>
<evidence type="ECO:0000313" key="8">
    <source>
        <dbReference type="EMBL" id="POV95769.1"/>
    </source>
</evidence>
<dbReference type="SUPFAM" id="SSF57889">
    <property type="entry name" value="Cysteine-rich domain"/>
    <property type="match status" value="1"/>
</dbReference>
<dbReference type="PROSITE" id="PS50081">
    <property type="entry name" value="ZF_DAG_PE_2"/>
    <property type="match status" value="1"/>
</dbReference>
<dbReference type="PANTHER" id="PTHR15735:SF21">
    <property type="entry name" value="PROTEIN NERVOUS WRECK"/>
    <property type="match status" value="1"/>
</dbReference>
<dbReference type="PROSITE" id="PS50002">
    <property type="entry name" value="SH3"/>
    <property type="match status" value="2"/>
</dbReference>
<reference evidence="9" key="2">
    <citation type="journal article" date="2018" name="BMC Genomics">
        <title>Genomic insights into host adaptation between the wheat stripe rust pathogen (Puccinia striiformis f. sp. tritici) and the barley stripe rust pathogen (Puccinia striiformis f. sp. hordei).</title>
        <authorList>
            <person name="Xia C."/>
            <person name="Wang M."/>
            <person name="Yin C."/>
            <person name="Cornejo O.E."/>
            <person name="Hulbert S.H."/>
            <person name="Chen X."/>
        </authorList>
    </citation>
    <scope>NUCLEOTIDE SEQUENCE [LARGE SCALE GENOMIC DNA]</scope>
    <source>
        <strain evidence="9">93TX-2</strain>
    </source>
</reference>
<reference evidence="8 9" key="1">
    <citation type="submission" date="2017-12" db="EMBL/GenBank/DDBJ databases">
        <title>Gene loss provides genomic basis for host adaptation in cereal stripe rust fungi.</title>
        <authorList>
            <person name="Xia C."/>
        </authorList>
    </citation>
    <scope>NUCLEOTIDE SEQUENCE [LARGE SCALE GENOMIC DNA]</scope>
    <source>
        <strain evidence="8 9">93TX-2</strain>
    </source>
</reference>
<dbReference type="InterPro" id="IPR027267">
    <property type="entry name" value="AH/BAR_dom_sf"/>
</dbReference>
<feature type="domain" description="Phorbol-ester/DAG-type" evidence="7">
    <location>
        <begin position="577"/>
        <end position="627"/>
    </location>
</feature>
<keyword evidence="2" id="KW-0479">Metal-binding</keyword>
<feature type="region of interest" description="Disordered" evidence="5">
    <location>
        <begin position="1"/>
        <end position="32"/>
    </location>
</feature>
<gene>
    <name evidence="8" type="ORF">PSHT_15488</name>
</gene>
<feature type="compositionally biased region" description="Pro residues" evidence="5">
    <location>
        <begin position="779"/>
        <end position="790"/>
    </location>
</feature>
<dbReference type="InterPro" id="IPR002219">
    <property type="entry name" value="PKC_DAG/PE"/>
</dbReference>
<name>A0A2S4UET1_9BASI</name>
<dbReference type="GO" id="GO:0046872">
    <property type="term" value="F:metal ion binding"/>
    <property type="evidence" value="ECO:0007669"/>
    <property type="project" value="UniProtKB-KW"/>
</dbReference>
<feature type="region of interest" description="Disordered" evidence="5">
    <location>
        <begin position="778"/>
        <end position="802"/>
    </location>
</feature>
<keyword evidence="3" id="KW-0862">Zinc</keyword>
<evidence type="ECO:0000256" key="2">
    <source>
        <dbReference type="ARBA" id="ARBA00022723"/>
    </source>
</evidence>
<accession>A0A2S4UET1</accession>
<evidence type="ECO:0000259" key="7">
    <source>
        <dbReference type="PROSITE" id="PS50081"/>
    </source>
</evidence>
<dbReference type="AlphaFoldDB" id="A0A2S4UET1"/>
<evidence type="ECO:0008006" key="10">
    <source>
        <dbReference type="Google" id="ProtNLM"/>
    </source>
</evidence>
<protein>
    <recommendedName>
        <fullName evidence="10">SH3 domain-containing protein</fullName>
    </recommendedName>
</protein>
<sequence length="864" mass="95815">MSLTQVQPMETSRPPSFGSELPDQLTESKPSSTIKSRFMERVALERQYGASLQLLVRKAMDKRSKREEALSVGLETSKPWNETSSLVKNIIRANEEASDHTNLAESLSNEVCEVLKTCEKKKEATRKRHVEFGVKLLAERDKIYHDRAKAKQRYDDACSLNMDVHTNEMLSAKNAYLLSISVANEVKRRFYHVDLPSLEDDFSLFASKLVSLLKTVSQLNSKYLESLRTHNENFLIANNTINGQTNQSLFIEYNRRPFTDPPDFIFEPCPIWHDSAEYALTSPEPKVLLQNRLGQAHYFKERVALERQYGASLQLLVRKAMDKRSKREEALSVGLETSKPWNGTSRAGGHKKSGLTLVKNIIRADEEASDHTNLAESLSNEVVNQARYDDAMFLVESTRVKQGQAKDDKHLEKAAKNMDVHTNEMLSAKNAYLLSISVANEVKRRFYHVDLPSLEDDFQLLISIPLENCLSIKRQVSRINTIEDHSRTHQISYLNHFTTKSIRQARSKASELEPTIEAKRHEITGLENLREAYSSNESLGDPDEVVENLLESNFSTVLTKELKSLNKHLEMIKVLKDHTLSNLQACHSYNCCLCNSNIWGIAKQGVTCKACSISAHVKCGPKVPSNCAGSAPLTGLKRNVSIAPLLLQLLDYVEGIDTIPNQGGLTRAVSTSNRPPAVQTHGLGVGGAGGVSRSATTANRSVAPPVNRNPFNRSQARPQARMIYGYEASSGFEVSASGKIRSCYNVSPDDGSGWIKVETSSKQLGLVPATYVELIPNNPTTPVPATPSSPAPASLSTGPTPVPSRLKRAKALYDWAAQAPDEHSLAIGETVTLSKGGETYGQGWFEIIKDGRKGIVPSNYVELL</sequence>
<dbReference type="InterPro" id="IPR046349">
    <property type="entry name" value="C1-like_sf"/>
</dbReference>
<dbReference type="SMART" id="SM00326">
    <property type="entry name" value="SH3"/>
    <property type="match status" value="2"/>
</dbReference>
<evidence type="ECO:0000313" key="9">
    <source>
        <dbReference type="Proteomes" id="UP000238274"/>
    </source>
</evidence>
<dbReference type="InterPro" id="IPR001452">
    <property type="entry name" value="SH3_domain"/>
</dbReference>
<evidence type="ECO:0000256" key="1">
    <source>
        <dbReference type="ARBA" id="ARBA00022443"/>
    </source>
</evidence>
<evidence type="ECO:0000256" key="5">
    <source>
        <dbReference type="SAM" id="MobiDB-lite"/>
    </source>
</evidence>
<keyword evidence="1 4" id="KW-0728">SH3 domain</keyword>
<keyword evidence="9" id="KW-1185">Reference proteome</keyword>
<dbReference type="EMBL" id="PKSM01000400">
    <property type="protein sequence ID" value="POV95769.1"/>
    <property type="molecule type" value="Genomic_DNA"/>
</dbReference>
<dbReference type="VEuPathDB" id="FungiDB:PSHT_15488"/>
<dbReference type="PROSITE" id="PS00479">
    <property type="entry name" value="ZF_DAG_PE_1"/>
    <property type="match status" value="1"/>
</dbReference>
<dbReference type="InterPro" id="IPR036028">
    <property type="entry name" value="SH3-like_dom_sf"/>
</dbReference>
<dbReference type="GO" id="GO:0030833">
    <property type="term" value="P:regulation of actin filament polymerization"/>
    <property type="evidence" value="ECO:0007669"/>
    <property type="project" value="TreeGrafter"/>
</dbReference>
<evidence type="ECO:0000256" key="4">
    <source>
        <dbReference type="PROSITE-ProRule" id="PRU00192"/>
    </source>
</evidence>
<dbReference type="Gene3D" id="2.30.30.40">
    <property type="entry name" value="SH3 Domains"/>
    <property type="match status" value="2"/>
</dbReference>